<evidence type="ECO:0000256" key="6">
    <source>
        <dbReference type="ARBA" id="ARBA00023136"/>
    </source>
</evidence>
<dbReference type="InterPro" id="IPR026961">
    <property type="entry name" value="PGG_dom"/>
</dbReference>
<dbReference type="PANTHER" id="PTHR24186">
    <property type="entry name" value="PROTEIN PHOSPHATASE 1 REGULATORY SUBUNIT"/>
    <property type="match status" value="1"/>
</dbReference>
<feature type="domain" description="PGG" evidence="9">
    <location>
        <begin position="239"/>
        <end position="351"/>
    </location>
</feature>
<feature type="transmembrane region" description="Helical" evidence="8">
    <location>
        <begin position="287"/>
        <end position="311"/>
    </location>
</feature>
<evidence type="ECO:0000256" key="3">
    <source>
        <dbReference type="ARBA" id="ARBA00022737"/>
    </source>
</evidence>
<comment type="subcellular location">
    <subcellularLocation>
        <location evidence="1">Membrane</location>
        <topology evidence="1">Multi-pass membrane protein</topology>
    </subcellularLocation>
</comment>
<proteinExistence type="predicted"/>
<dbReference type="InterPro" id="IPR036770">
    <property type="entry name" value="Ankyrin_rpt-contain_sf"/>
</dbReference>
<feature type="transmembrane region" description="Helical" evidence="8">
    <location>
        <begin position="399"/>
        <end position="425"/>
    </location>
</feature>
<dbReference type="GO" id="GO:0005886">
    <property type="term" value="C:plasma membrane"/>
    <property type="evidence" value="ECO:0007669"/>
    <property type="project" value="TreeGrafter"/>
</dbReference>
<evidence type="ECO:0000313" key="11">
    <source>
        <dbReference type="Proteomes" id="UP001341281"/>
    </source>
</evidence>
<evidence type="ECO:0000256" key="5">
    <source>
        <dbReference type="ARBA" id="ARBA00023043"/>
    </source>
</evidence>
<dbReference type="SMART" id="SM00248">
    <property type="entry name" value="ANK"/>
    <property type="match status" value="4"/>
</dbReference>
<feature type="repeat" description="ANK" evidence="7">
    <location>
        <begin position="139"/>
        <end position="172"/>
    </location>
</feature>
<reference evidence="10 11" key="1">
    <citation type="submission" date="2024-02" db="EMBL/GenBank/DDBJ databases">
        <title>High-quality chromosome-scale genome assembly of Pensacola bahiagrass (Paspalum notatum Flugge var. saurae).</title>
        <authorList>
            <person name="Vega J.M."/>
            <person name="Podio M."/>
            <person name="Orjuela J."/>
            <person name="Siena L.A."/>
            <person name="Pessino S.C."/>
            <person name="Combes M.C."/>
            <person name="Mariac C."/>
            <person name="Albertini E."/>
            <person name="Pupilli F."/>
            <person name="Ortiz J.P.A."/>
            <person name="Leblanc O."/>
        </authorList>
    </citation>
    <scope>NUCLEOTIDE SEQUENCE [LARGE SCALE GENOMIC DNA]</scope>
    <source>
        <strain evidence="10">R1</strain>
        <tissue evidence="10">Leaf</tissue>
    </source>
</reference>
<protein>
    <recommendedName>
        <fullName evidence="9">PGG domain-containing protein</fullName>
    </recommendedName>
</protein>
<sequence>LTQRVLQRLAELTKMVLEWNANKNLTTERDKTGSTPLHFAAVLLKDQRGSVFSQVLEANPSAVYQPDNEGLYPIHVAALAGATQAIALIVEKCDSSAGLRDVKGRTFLHVAVCGRKFGIVAYACRNQSLAWIMNMQDDDGNTALHLAVQAGRLKMFGALLGNSHVNMDLANVKGETPLDIAHYKIPPGLFSNQNSEAVIRWALQSAGAKRGTTCREDHLKEKYEQIHGPQTEHEKKDMEAVKDSTETLCIGSVLIATVTFGATFALPGGYRADDHANGGTPTLAGRYIFDAFVIANTLAFILSSAATLLLIRSGCPYVNIQSRKLCSMLAYFFAEVSVTCLVAAFATAVYSVLGTVAHNTAITACVLSLLIVLCNHAEVWLTWIILARPLFVRCRPLRFLSYLFQLAFGMLFAYSPFLLILFLVYGARNHSIP</sequence>
<organism evidence="10 11">
    <name type="scientific">Paspalum notatum var. saurae</name>
    <dbReference type="NCBI Taxonomy" id="547442"/>
    <lineage>
        <taxon>Eukaryota</taxon>
        <taxon>Viridiplantae</taxon>
        <taxon>Streptophyta</taxon>
        <taxon>Embryophyta</taxon>
        <taxon>Tracheophyta</taxon>
        <taxon>Spermatophyta</taxon>
        <taxon>Magnoliopsida</taxon>
        <taxon>Liliopsida</taxon>
        <taxon>Poales</taxon>
        <taxon>Poaceae</taxon>
        <taxon>PACMAD clade</taxon>
        <taxon>Panicoideae</taxon>
        <taxon>Andropogonodae</taxon>
        <taxon>Paspaleae</taxon>
        <taxon>Paspalinae</taxon>
        <taxon>Paspalum</taxon>
    </lineage>
</organism>
<evidence type="ECO:0000256" key="1">
    <source>
        <dbReference type="ARBA" id="ARBA00004141"/>
    </source>
</evidence>
<keyword evidence="11" id="KW-1185">Reference proteome</keyword>
<dbReference type="Pfam" id="PF13962">
    <property type="entry name" value="PGG"/>
    <property type="match status" value="1"/>
</dbReference>
<keyword evidence="2 8" id="KW-0812">Transmembrane</keyword>
<evidence type="ECO:0000259" key="9">
    <source>
        <dbReference type="Pfam" id="PF13962"/>
    </source>
</evidence>
<dbReference type="PROSITE" id="PS50297">
    <property type="entry name" value="ANK_REP_REGION"/>
    <property type="match status" value="1"/>
</dbReference>
<evidence type="ECO:0000256" key="4">
    <source>
        <dbReference type="ARBA" id="ARBA00022989"/>
    </source>
</evidence>
<keyword evidence="4 8" id="KW-1133">Transmembrane helix</keyword>
<evidence type="ECO:0000256" key="7">
    <source>
        <dbReference type="PROSITE-ProRule" id="PRU00023"/>
    </source>
</evidence>
<name>A0AAQ3PQN6_PASNO</name>
<dbReference type="InterPro" id="IPR002110">
    <property type="entry name" value="Ankyrin_rpt"/>
</dbReference>
<keyword evidence="3" id="KW-0677">Repeat</keyword>
<gene>
    <name evidence="10" type="ORF">U9M48_005355</name>
</gene>
<dbReference type="Pfam" id="PF00023">
    <property type="entry name" value="Ank"/>
    <property type="match status" value="1"/>
</dbReference>
<dbReference type="AlphaFoldDB" id="A0AAQ3PQN6"/>
<keyword evidence="5 7" id="KW-0040">ANK repeat</keyword>
<dbReference type="Proteomes" id="UP001341281">
    <property type="component" value="Chromosome 01"/>
</dbReference>
<dbReference type="Gene3D" id="1.25.40.20">
    <property type="entry name" value="Ankyrin repeat-containing domain"/>
    <property type="match status" value="1"/>
</dbReference>
<evidence type="ECO:0000313" key="10">
    <source>
        <dbReference type="EMBL" id="WVZ54581.1"/>
    </source>
</evidence>
<keyword evidence="6 8" id="KW-0472">Membrane</keyword>
<feature type="transmembrane region" description="Helical" evidence="8">
    <location>
        <begin position="248"/>
        <end position="267"/>
    </location>
</feature>
<dbReference type="PANTHER" id="PTHR24186:SF50">
    <property type="entry name" value="ANKYRIN REPEAT-CONTAINING PROTEIN ITN1-LIKE ISOFORM X1"/>
    <property type="match status" value="1"/>
</dbReference>
<feature type="non-terminal residue" evidence="10">
    <location>
        <position position="433"/>
    </location>
</feature>
<dbReference type="SUPFAM" id="SSF48403">
    <property type="entry name" value="Ankyrin repeat"/>
    <property type="match status" value="1"/>
</dbReference>
<dbReference type="PROSITE" id="PS50088">
    <property type="entry name" value="ANK_REPEAT"/>
    <property type="match status" value="1"/>
</dbReference>
<feature type="transmembrane region" description="Helical" evidence="8">
    <location>
        <begin position="332"/>
        <end position="353"/>
    </location>
</feature>
<dbReference type="EMBL" id="CP144745">
    <property type="protein sequence ID" value="WVZ54581.1"/>
    <property type="molecule type" value="Genomic_DNA"/>
</dbReference>
<accession>A0AAQ3PQN6</accession>
<feature type="transmembrane region" description="Helical" evidence="8">
    <location>
        <begin position="359"/>
        <end position="387"/>
    </location>
</feature>
<evidence type="ECO:0000256" key="2">
    <source>
        <dbReference type="ARBA" id="ARBA00022692"/>
    </source>
</evidence>
<evidence type="ECO:0000256" key="8">
    <source>
        <dbReference type="SAM" id="Phobius"/>
    </source>
</evidence>